<dbReference type="Proteomes" id="UP000277294">
    <property type="component" value="Unassembled WGS sequence"/>
</dbReference>
<dbReference type="InterPro" id="IPR001320">
    <property type="entry name" value="Iontro_rcpt_C"/>
</dbReference>
<dbReference type="OrthoDB" id="368476at2"/>
<keyword evidence="1 2" id="KW-0732">Signal</keyword>
<gene>
    <name evidence="5" type="primary">artJ</name>
    <name evidence="5" type="ORF">PIGHUM_00938</name>
</gene>
<evidence type="ECO:0000259" key="3">
    <source>
        <dbReference type="SMART" id="SM00062"/>
    </source>
</evidence>
<reference evidence="5 6" key="1">
    <citation type="submission" date="2018-10" db="EMBL/GenBank/DDBJ databases">
        <authorList>
            <person name="Criscuolo A."/>
        </authorList>
    </citation>
    <scope>NUCLEOTIDE SEQUENCE [LARGE SCALE GENOMIC DNA]</scope>
    <source>
        <strain evidence="5">DnA1</strain>
    </source>
</reference>
<protein>
    <submittedName>
        <fullName evidence="5">ABC transporter arginine-binding protein 1</fullName>
    </submittedName>
</protein>
<name>A0A3P4AXT1_9BURK</name>
<dbReference type="PROSITE" id="PS51257">
    <property type="entry name" value="PROKAR_LIPOPROTEIN"/>
    <property type="match status" value="1"/>
</dbReference>
<feature type="domain" description="Solute-binding protein family 3/N-terminal" evidence="3">
    <location>
        <begin position="25"/>
        <end position="245"/>
    </location>
</feature>
<evidence type="ECO:0000313" key="5">
    <source>
        <dbReference type="EMBL" id="VCU68879.1"/>
    </source>
</evidence>
<dbReference type="SMART" id="SM00079">
    <property type="entry name" value="PBPe"/>
    <property type="match status" value="1"/>
</dbReference>
<keyword evidence="6" id="KW-1185">Reference proteome</keyword>
<organism evidence="5 6">
    <name type="scientific">Pigmentiphaga humi</name>
    <dbReference type="NCBI Taxonomy" id="2478468"/>
    <lineage>
        <taxon>Bacteria</taxon>
        <taxon>Pseudomonadati</taxon>
        <taxon>Pseudomonadota</taxon>
        <taxon>Betaproteobacteria</taxon>
        <taxon>Burkholderiales</taxon>
        <taxon>Alcaligenaceae</taxon>
        <taxon>Pigmentiphaga</taxon>
    </lineage>
</organism>
<dbReference type="InterPro" id="IPR001638">
    <property type="entry name" value="Solute-binding_3/MltF_N"/>
</dbReference>
<evidence type="ECO:0000259" key="4">
    <source>
        <dbReference type="SMART" id="SM00079"/>
    </source>
</evidence>
<dbReference type="EMBL" id="UWPJ01000008">
    <property type="protein sequence ID" value="VCU68879.1"/>
    <property type="molecule type" value="Genomic_DNA"/>
</dbReference>
<proteinExistence type="predicted"/>
<evidence type="ECO:0000313" key="6">
    <source>
        <dbReference type="Proteomes" id="UP000277294"/>
    </source>
</evidence>
<dbReference type="Gene3D" id="3.40.190.10">
    <property type="entry name" value="Periplasmic binding protein-like II"/>
    <property type="match status" value="2"/>
</dbReference>
<dbReference type="PANTHER" id="PTHR35936">
    <property type="entry name" value="MEMBRANE-BOUND LYTIC MUREIN TRANSGLYCOSYLASE F"/>
    <property type="match status" value="1"/>
</dbReference>
<feature type="chain" id="PRO_5018010046" evidence="2">
    <location>
        <begin position="20"/>
        <end position="246"/>
    </location>
</feature>
<evidence type="ECO:0000256" key="2">
    <source>
        <dbReference type="SAM" id="SignalP"/>
    </source>
</evidence>
<dbReference type="Pfam" id="PF00497">
    <property type="entry name" value="SBP_bac_3"/>
    <property type="match status" value="1"/>
</dbReference>
<dbReference type="GO" id="GO:0015276">
    <property type="term" value="F:ligand-gated monoatomic ion channel activity"/>
    <property type="evidence" value="ECO:0007669"/>
    <property type="project" value="InterPro"/>
</dbReference>
<dbReference type="PANTHER" id="PTHR35936:SF36">
    <property type="entry name" value="ABC TRANSPORTER ARGININE-BINDING PROTEIN 1"/>
    <property type="match status" value="1"/>
</dbReference>
<accession>A0A3P4AXT1</accession>
<feature type="domain" description="Ionotropic glutamate receptor C-terminal" evidence="4">
    <location>
        <begin position="25"/>
        <end position="246"/>
    </location>
</feature>
<dbReference type="AlphaFoldDB" id="A0A3P4AXT1"/>
<dbReference type="SUPFAM" id="SSF53850">
    <property type="entry name" value="Periplasmic binding protein-like II"/>
    <property type="match status" value="1"/>
</dbReference>
<sequence>MRKLIGLLSVVLVLAACSAKDSQKEIKVAVSPASPPNLFEENGTTKGLDLDIMEGYCKARGCKLKITAYDWQGMLGAVVSKQADVAFSGISITKQREEVMDFSKPYMENTWNLVSLKSRNIQFSDLAQMKKYTIGYPRGMAYSDFIKNELEPKGVYKLSQVKMYPTYNEVMADLKNGNLDLAFLDGTVASVYRKTQPIQDAYVFTGFDRFGFAFPKGSEMRDDFNRYLDEDLKPEGLKAVIDKWMQ</sequence>
<dbReference type="RefSeq" id="WP_124078151.1">
    <property type="nucleotide sequence ID" value="NZ_UWPJ01000008.1"/>
</dbReference>
<feature type="signal peptide" evidence="2">
    <location>
        <begin position="1"/>
        <end position="19"/>
    </location>
</feature>
<dbReference type="GO" id="GO:0016020">
    <property type="term" value="C:membrane"/>
    <property type="evidence" value="ECO:0007669"/>
    <property type="project" value="InterPro"/>
</dbReference>
<evidence type="ECO:0000256" key="1">
    <source>
        <dbReference type="ARBA" id="ARBA00022729"/>
    </source>
</evidence>
<dbReference type="SMART" id="SM00062">
    <property type="entry name" value="PBPb"/>
    <property type="match status" value="1"/>
</dbReference>